<proteinExistence type="predicted"/>
<organism evidence="1">
    <name type="scientific">Culex pipiens</name>
    <name type="common">House mosquito</name>
    <dbReference type="NCBI Taxonomy" id="7175"/>
    <lineage>
        <taxon>Eukaryota</taxon>
        <taxon>Metazoa</taxon>
        <taxon>Ecdysozoa</taxon>
        <taxon>Arthropoda</taxon>
        <taxon>Hexapoda</taxon>
        <taxon>Insecta</taxon>
        <taxon>Pterygota</taxon>
        <taxon>Neoptera</taxon>
        <taxon>Endopterygota</taxon>
        <taxon>Diptera</taxon>
        <taxon>Nematocera</taxon>
        <taxon>Culicoidea</taxon>
        <taxon>Culicidae</taxon>
        <taxon>Culicinae</taxon>
        <taxon>Culicini</taxon>
        <taxon>Culex</taxon>
        <taxon>Culex</taxon>
    </lineage>
</organism>
<dbReference type="AlphaFoldDB" id="A0A8D8HVM1"/>
<accession>A0A8D8HVM1</accession>
<reference evidence="1" key="1">
    <citation type="submission" date="2021-05" db="EMBL/GenBank/DDBJ databases">
        <authorList>
            <person name="Alioto T."/>
            <person name="Alioto T."/>
            <person name="Gomez Garrido J."/>
        </authorList>
    </citation>
    <scope>NUCLEOTIDE SEQUENCE</scope>
</reference>
<protein>
    <submittedName>
        <fullName evidence="1">(northern house mosquito) hypothetical protein</fullName>
    </submittedName>
</protein>
<name>A0A8D8HVM1_CULPI</name>
<sequence>MKLLDLQPALQADDLAHHRNYLKREVLGNDRPSIRLPLLAGHRFRRTRLNAAHKRNVMFRLLAAQKAAGSNPPNNHRSNSLPLLQLGLSPGIPDRRYASPCQRPPLARLTRREVTVVAIAGKVPAAEQFARPATAERFPVPAQRRTRGELVHAEATLDGLRPGEAAQRAAGRRFGGVVHGLNGANLLRGGAVRVVVRNLNLFGEIRFFCI</sequence>
<dbReference type="EMBL" id="HBUE01332644">
    <property type="protein sequence ID" value="CAG6594242.1"/>
    <property type="molecule type" value="Transcribed_RNA"/>
</dbReference>
<dbReference type="EMBL" id="HBUE01225916">
    <property type="protein sequence ID" value="CAG6542158.1"/>
    <property type="molecule type" value="Transcribed_RNA"/>
</dbReference>
<evidence type="ECO:0000313" key="1">
    <source>
        <dbReference type="EMBL" id="CAG6542158.1"/>
    </source>
</evidence>